<keyword evidence="1" id="KW-0418">Kinase</keyword>
<dbReference type="Gene3D" id="3.40.50.300">
    <property type="entry name" value="P-loop containing nucleotide triphosphate hydrolases"/>
    <property type="match status" value="1"/>
</dbReference>
<name>A0A1L6BYU5_9CAUD</name>
<evidence type="ECO:0000313" key="2">
    <source>
        <dbReference type="Proteomes" id="UP000225176"/>
    </source>
</evidence>
<dbReference type="InterPro" id="IPR027417">
    <property type="entry name" value="P-loop_NTPase"/>
</dbReference>
<dbReference type="GO" id="GO:0016301">
    <property type="term" value="F:kinase activity"/>
    <property type="evidence" value="ECO:0007669"/>
    <property type="project" value="UniProtKB-KW"/>
</dbReference>
<keyword evidence="1" id="KW-0808">Transferase</keyword>
<protein>
    <submittedName>
        <fullName evidence="1">Adenylate kinase</fullName>
    </submittedName>
</protein>
<evidence type="ECO:0000313" key="1">
    <source>
        <dbReference type="EMBL" id="APQ42266.1"/>
    </source>
</evidence>
<reference evidence="1 2" key="1">
    <citation type="submission" date="2016-11" db="EMBL/GenBank/DDBJ databases">
        <authorList>
            <person name="Cheung S."/>
            <person name="Hausler R."/>
            <person name="Pastore C.F."/>
            <person name="Perone H."/>
            <person name="Scheidt D."/>
            <person name="Zheng J.C."/>
            <person name="Garlena R.A."/>
            <person name="Russell D.A."/>
            <person name="Pope W.H."/>
            <person name="Jacobs-Sera D."/>
            <person name="Hatfull G.F."/>
        </authorList>
    </citation>
    <scope>NUCLEOTIDE SEQUENCE [LARGE SCALE GENOMIC DNA]</scope>
</reference>
<dbReference type="InterPro" id="IPR040717">
    <property type="entry name" value="Ploop_nt_kinase3"/>
</dbReference>
<accession>A0A1L6BYU5</accession>
<gene>
    <name evidence="1" type="primary">5</name>
    <name evidence="1" type="ORF">PBI_RICH_5</name>
</gene>
<organism evidence="1 2">
    <name type="scientific">Mycobacterium phage Rich</name>
    <dbReference type="NCBI Taxonomy" id="1927021"/>
    <lineage>
        <taxon>Viruses</taxon>
        <taxon>Duplodnaviria</taxon>
        <taxon>Heunggongvirae</taxon>
        <taxon>Uroviricota</taxon>
        <taxon>Caudoviricetes</taxon>
        <taxon>Bclasvirinae</taxon>
        <taxon>Acadianvirus</taxon>
        <taxon>Acadianvirus baee</taxon>
    </lineage>
</organism>
<dbReference type="Proteomes" id="UP000225176">
    <property type="component" value="Segment"/>
</dbReference>
<proteinExistence type="predicted"/>
<dbReference type="Pfam" id="PF18751">
    <property type="entry name" value="Ploopntkinase3"/>
    <property type="match status" value="1"/>
</dbReference>
<dbReference type="EMBL" id="KY224000">
    <property type="protein sequence ID" value="APQ42266.1"/>
    <property type="molecule type" value="Genomic_DNA"/>
</dbReference>
<dbReference type="SUPFAM" id="SSF52540">
    <property type="entry name" value="P-loop containing nucleoside triphosphate hydrolases"/>
    <property type="match status" value="1"/>
</dbReference>
<sequence length="189" mass="20930">MSPRLIFIVGGPGSGKSQLMADLTAPYQRIPVNQKHPEWVLHDMLRDPATGTVIGAELGQRRGLFAGTDTLASAIIDKAVPWIEVHPYDLILAEGARLATPRFLQSALDAGYDVTVALLDHDQAEPWREERARKLKRVQNESYVEVRRSSARSFADTAIKLKGRYPVRVWAGHPDDLRQGLQEIIADGG</sequence>